<keyword evidence="1" id="KW-0732">Signal</keyword>
<evidence type="ECO:0000256" key="1">
    <source>
        <dbReference type="SAM" id="SignalP"/>
    </source>
</evidence>
<accession>A0A0A9DK17</accession>
<protein>
    <submittedName>
        <fullName evidence="2">Pco148683</fullName>
    </submittedName>
</protein>
<dbReference type="EMBL" id="GBRH01209779">
    <property type="protein sequence ID" value="JAD88116.1"/>
    <property type="molecule type" value="Transcribed_RNA"/>
</dbReference>
<proteinExistence type="predicted"/>
<dbReference type="AlphaFoldDB" id="A0A0A9DK17"/>
<feature type="signal peptide" evidence="1">
    <location>
        <begin position="1"/>
        <end position="23"/>
    </location>
</feature>
<organism evidence="2">
    <name type="scientific">Arundo donax</name>
    <name type="common">Giant reed</name>
    <name type="synonym">Donax arundinaceus</name>
    <dbReference type="NCBI Taxonomy" id="35708"/>
    <lineage>
        <taxon>Eukaryota</taxon>
        <taxon>Viridiplantae</taxon>
        <taxon>Streptophyta</taxon>
        <taxon>Embryophyta</taxon>
        <taxon>Tracheophyta</taxon>
        <taxon>Spermatophyta</taxon>
        <taxon>Magnoliopsida</taxon>
        <taxon>Liliopsida</taxon>
        <taxon>Poales</taxon>
        <taxon>Poaceae</taxon>
        <taxon>PACMAD clade</taxon>
        <taxon>Arundinoideae</taxon>
        <taxon>Arundineae</taxon>
        <taxon>Arundo</taxon>
    </lineage>
</organism>
<reference evidence="2" key="2">
    <citation type="journal article" date="2015" name="Data Brief">
        <title>Shoot transcriptome of the giant reed, Arundo donax.</title>
        <authorList>
            <person name="Barrero R.A."/>
            <person name="Guerrero F.D."/>
            <person name="Moolhuijzen P."/>
            <person name="Goolsby J.A."/>
            <person name="Tidwell J."/>
            <person name="Bellgard S.E."/>
            <person name="Bellgard M.I."/>
        </authorList>
    </citation>
    <scope>NUCLEOTIDE SEQUENCE</scope>
    <source>
        <tissue evidence="2">Shoot tissue taken approximately 20 cm above the soil surface</tissue>
    </source>
</reference>
<name>A0A0A9DK17_ARUDO</name>
<reference evidence="2" key="1">
    <citation type="submission" date="2014-09" db="EMBL/GenBank/DDBJ databases">
        <authorList>
            <person name="Magalhaes I.L.F."/>
            <person name="Oliveira U."/>
            <person name="Santos F.R."/>
            <person name="Vidigal T.H.D.A."/>
            <person name="Brescovit A.D."/>
            <person name="Santos A.J."/>
        </authorList>
    </citation>
    <scope>NUCLEOTIDE SEQUENCE</scope>
    <source>
        <tissue evidence="2">Shoot tissue taken approximately 20 cm above the soil surface</tissue>
    </source>
</reference>
<feature type="chain" id="PRO_5002063893" evidence="1">
    <location>
        <begin position="24"/>
        <end position="92"/>
    </location>
</feature>
<evidence type="ECO:0000313" key="2">
    <source>
        <dbReference type="EMBL" id="JAD88116.1"/>
    </source>
</evidence>
<sequence length="92" mass="9665">MGALVRRAASLLRVAAAAGPAQGPPCPAQHRLPDAVCRGKNIPFFCSSGYSALVAPSNEVLIPPELLSSQTVWTPERKIGSILFLLVLTPAM</sequence>